<accession>A0ABX1HCX8</accession>
<protein>
    <submittedName>
        <fullName evidence="1">Aconitase A</fullName>
    </submittedName>
</protein>
<evidence type="ECO:0000313" key="2">
    <source>
        <dbReference type="Proteomes" id="UP000717634"/>
    </source>
</evidence>
<proteinExistence type="predicted"/>
<comment type="caution">
    <text evidence="1">The sequence shown here is derived from an EMBL/GenBank/DDBJ whole genome shotgun (WGS) entry which is preliminary data.</text>
</comment>
<gene>
    <name evidence="1" type="ORF">HBN54_000653</name>
</gene>
<keyword evidence="2" id="KW-1185">Reference proteome</keyword>
<name>A0ABX1HCX8_9BACT</name>
<organism evidence="1 2">
    <name type="scientific">Hymenobacter artigasi</name>
    <dbReference type="NCBI Taxonomy" id="2719616"/>
    <lineage>
        <taxon>Bacteria</taxon>
        <taxon>Pseudomonadati</taxon>
        <taxon>Bacteroidota</taxon>
        <taxon>Cytophagia</taxon>
        <taxon>Cytophagales</taxon>
        <taxon>Hymenobacteraceae</taxon>
        <taxon>Hymenobacter</taxon>
    </lineage>
</organism>
<dbReference type="Proteomes" id="UP000717634">
    <property type="component" value="Unassembled WGS sequence"/>
</dbReference>
<evidence type="ECO:0000313" key="1">
    <source>
        <dbReference type="EMBL" id="NKI88074.1"/>
    </source>
</evidence>
<dbReference type="RefSeq" id="WP_168671690.1">
    <property type="nucleotide sequence ID" value="NZ_JAAVTK010000001.1"/>
</dbReference>
<reference evidence="1 2" key="1">
    <citation type="submission" date="2020-03" db="EMBL/GenBank/DDBJ databases">
        <title>Genomic Encyclopedia of Type Strains, Phase IV (KMG-V): Genome sequencing to study the core and pangenomes of soil and plant-associated prokaryotes.</title>
        <authorList>
            <person name="Whitman W."/>
        </authorList>
    </citation>
    <scope>NUCLEOTIDE SEQUENCE [LARGE SCALE GENOMIC DNA]</scope>
    <source>
        <strain evidence="1 2">1B</strain>
    </source>
</reference>
<dbReference type="EMBL" id="JAAVTK010000001">
    <property type="protein sequence ID" value="NKI88074.1"/>
    <property type="molecule type" value="Genomic_DNA"/>
</dbReference>
<sequence length="75" mass="8079">MLNNVQQHAVQACTAAKFQALSLAATAADTAAARQQYQQAVRRTLAPSQRDAYAALCHHLTDTLLPLDGYALALR</sequence>